<evidence type="ECO:0000313" key="3">
    <source>
        <dbReference type="Proteomes" id="UP001164693"/>
    </source>
</evidence>
<evidence type="ECO:0000256" key="1">
    <source>
        <dbReference type="SAM" id="MobiDB-lite"/>
    </source>
</evidence>
<dbReference type="Gene3D" id="3.30.2010.20">
    <property type="match status" value="1"/>
</dbReference>
<organism evidence="2 3">
    <name type="scientific">Jatrophihabitans cynanchi</name>
    <dbReference type="NCBI Taxonomy" id="2944128"/>
    <lineage>
        <taxon>Bacteria</taxon>
        <taxon>Bacillati</taxon>
        <taxon>Actinomycetota</taxon>
        <taxon>Actinomycetes</taxon>
        <taxon>Jatrophihabitantales</taxon>
        <taxon>Jatrophihabitantaceae</taxon>
        <taxon>Jatrophihabitans</taxon>
    </lineage>
</organism>
<dbReference type="Pfam" id="PF06262">
    <property type="entry name" value="Zincin_1"/>
    <property type="match status" value="1"/>
</dbReference>
<dbReference type="InterPro" id="IPR038555">
    <property type="entry name" value="Zincin_1_sf"/>
</dbReference>
<dbReference type="SUPFAM" id="SSF55486">
    <property type="entry name" value="Metalloproteases ('zincins'), catalytic domain"/>
    <property type="match status" value="1"/>
</dbReference>
<keyword evidence="3" id="KW-1185">Reference proteome</keyword>
<name>A0ABY7JWM6_9ACTN</name>
<dbReference type="CDD" id="cd12954">
    <property type="entry name" value="MMP_TTHA0227_like_1"/>
    <property type="match status" value="1"/>
</dbReference>
<evidence type="ECO:0000313" key="2">
    <source>
        <dbReference type="EMBL" id="WAX56100.1"/>
    </source>
</evidence>
<protein>
    <submittedName>
        <fullName evidence="2">Metallopeptidase family protein</fullName>
    </submittedName>
</protein>
<sequence>MQVDPGGRMAARRRARRRRRGRGMRGPLAPAGVPLARTRSEAFDALVLDAVEELEGHWAGELAAVEFAVEEVPPPGSTDFGPDVIVDRGVPLGRLLREGAGVRQPLIVLYRRPIEARAGEPEDRSDLVFMVVAELVAELLGRDIDELD</sequence>
<feature type="compositionally biased region" description="Basic residues" evidence="1">
    <location>
        <begin position="10"/>
        <end position="23"/>
    </location>
</feature>
<dbReference type="Proteomes" id="UP001164693">
    <property type="component" value="Chromosome"/>
</dbReference>
<reference evidence="2" key="1">
    <citation type="submission" date="2022-05" db="EMBL/GenBank/DDBJ databases">
        <title>Jatrophihabitans sp. SB3-54 whole genome sequence.</title>
        <authorList>
            <person name="Suh M.K."/>
            <person name="Eom M.K."/>
            <person name="Kim J.S."/>
            <person name="Kim H.S."/>
            <person name="Do H.E."/>
            <person name="Shin Y.K."/>
            <person name="Lee J.-S."/>
        </authorList>
    </citation>
    <scope>NUCLEOTIDE SEQUENCE</scope>
    <source>
        <strain evidence="2">SB3-54</strain>
    </source>
</reference>
<proteinExistence type="predicted"/>
<dbReference type="RefSeq" id="WP_269442628.1">
    <property type="nucleotide sequence ID" value="NZ_CP097463.1"/>
</dbReference>
<feature type="region of interest" description="Disordered" evidence="1">
    <location>
        <begin position="1"/>
        <end position="33"/>
    </location>
</feature>
<accession>A0ABY7JWM6</accession>
<dbReference type="EMBL" id="CP097463">
    <property type="protein sequence ID" value="WAX56100.1"/>
    <property type="molecule type" value="Genomic_DNA"/>
</dbReference>
<gene>
    <name evidence="2" type="ORF">M6B22_16375</name>
</gene>
<dbReference type="InterPro" id="IPR010428">
    <property type="entry name" value="Zincin_1"/>
</dbReference>